<dbReference type="NCBIfam" id="NF007402">
    <property type="entry name" value="PRK09934.1"/>
    <property type="match status" value="1"/>
</dbReference>
<sequence length="178" mass="18759">MTNKQKPAAWAFLAIMPMLAFSALCQAASSLGEINIELRGNVVDFTCAVIASDSNKSVDLGTRPTKQLQTSGDTTQPVSFTLKLEGCPPGSASITFSGTPAPGTTLLALDNALMAQKVAIELRDSDRTRLPLEQASQTVGIDENGNATLTFFANYIALADGVQPGVARADATFMINYN</sequence>
<dbReference type="SUPFAM" id="SSF49401">
    <property type="entry name" value="Bacterial adhesins"/>
    <property type="match status" value="1"/>
</dbReference>
<organism evidence="3 4">
    <name type="scientific">Citrobacter cronae</name>
    <dbReference type="NCBI Taxonomy" id="1748967"/>
    <lineage>
        <taxon>Bacteria</taxon>
        <taxon>Pseudomonadati</taxon>
        <taxon>Pseudomonadota</taxon>
        <taxon>Gammaproteobacteria</taxon>
        <taxon>Enterobacterales</taxon>
        <taxon>Enterobacteriaceae</taxon>
        <taxon>Citrobacter</taxon>
        <taxon>Citrobacter freundii complex</taxon>
    </lineage>
</organism>
<dbReference type="Pfam" id="PF00419">
    <property type="entry name" value="Fimbrial"/>
    <property type="match status" value="1"/>
</dbReference>
<name>A0A7X1EF99_9ENTR</name>
<dbReference type="EMBL" id="JACLAG010000001">
    <property type="protein sequence ID" value="MBC2618302.1"/>
    <property type="molecule type" value="Genomic_DNA"/>
</dbReference>
<protein>
    <submittedName>
        <fullName evidence="3">Fimbria assembly protein</fullName>
    </submittedName>
</protein>
<keyword evidence="1" id="KW-0732">Signal</keyword>
<dbReference type="InterPro" id="IPR000259">
    <property type="entry name" value="Adhesion_dom_fimbrial"/>
</dbReference>
<dbReference type="GO" id="GO:0009289">
    <property type="term" value="C:pilus"/>
    <property type="evidence" value="ECO:0007669"/>
    <property type="project" value="InterPro"/>
</dbReference>
<feature type="domain" description="Fimbrial-type adhesion" evidence="2">
    <location>
        <begin position="36"/>
        <end position="177"/>
    </location>
</feature>
<dbReference type="InterPro" id="IPR050263">
    <property type="entry name" value="Bact_Fimbrial_Adh_Pro"/>
</dbReference>
<comment type="caution">
    <text evidence="3">The sequence shown here is derived from an EMBL/GenBank/DDBJ whole genome shotgun (WGS) entry which is preliminary data.</text>
</comment>
<dbReference type="InterPro" id="IPR036937">
    <property type="entry name" value="Adhesion_dom_fimbrial_sf"/>
</dbReference>
<evidence type="ECO:0000313" key="3">
    <source>
        <dbReference type="EMBL" id="MBC2618302.1"/>
    </source>
</evidence>
<reference evidence="3 4" key="1">
    <citation type="submission" date="2020-08" db="EMBL/GenBank/DDBJ databases">
        <title>Emergence and comparative genomics analysis of Citrobacter in Fennec fox imported from North Africa to China.</title>
        <authorList>
            <person name="Zheng B."/>
        </authorList>
    </citation>
    <scope>NUCLEOTIDE SEQUENCE [LARGE SCALE GENOMIC DNA]</scope>
    <source>
        <strain evidence="3 4">FF141</strain>
    </source>
</reference>
<accession>A0A7X1EF99</accession>
<dbReference type="InterPro" id="IPR008966">
    <property type="entry name" value="Adhesion_dom_sf"/>
</dbReference>
<dbReference type="PANTHER" id="PTHR33420:SF4">
    <property type="entry name" value="FIMBRIAL-LIKE PROTEIN FIMF"/>
    <property type="match status" value="1"/>
</dbReference>
<evidence type="ECO:0000259" key="2">
    <source>
        <dbReference type="Pfam" id="PF00419"/>
    </source>
</evidence>
<evidence type="ECO:0000313" key="4">
    <source>
        <dbReference type="Proteomes" id="UP000548504"/>
    </source>
</evidence>
<feature type="signal peptide" evidence="1">
    <location>
        <begin position="1"/>
        <end position="22"/>
    </location>
</feature>
<dbReference type="GO" id="GO:0043709">
    <property type="term" value="P:cell adhesion involved in single-species biofilm formation"/>
    <property type="evidence" value="ECO:0007669"/>
    <property type="project" value="TreeGrafter"/>
</dbReference>
<dbReference type="RefSeq" id="WP_185655561.1">
    <property type="nucleotide sequence ID" value="NZ_CP101089.1"/>
</dbReference>
<evidence type="ECO:0000256" key="1">
    <source>
        <dbReference type="SAM" id="SignalP"/>
    </source>
</evidence>
<dbReference type="Proteomes" id="UP000548504">
    <property type="component" value="Unassembled WGS sequence"/>
</dbReference>
<dbReference type="Gene3D" id="2.60.40.1090">
    <property type="entry name" value="Fimbrial-type adhesion domain"/>
    <property type="match status" value="1"/>
</dbReference>
<dbReference type="PANTHER" id="PTHR33420">
    <property type="entry name" value="FIMBRIAL SUBUNIT ELFA-RELATED"/>
    <property type="match status" value="1"/>
</dbReference>
<feature type="chain" id="PRO_5031382392" evidence="1">
    <location>
        <begin position="23"/>
        <end position="178"/>
    </location>
</feature>
<gene>
    <name evidence="3" type="primary">sfmF</name>
    <name evidence="3" type="ORF">H7I73_01415</name>
</gene>
<proteinExistence type="predicted"/>
<dbReference type="AlphaFoldDB" id="A0A7X1EF99"/>